<evidence type="ECO:0000313" key="2">
    <source>
        <dbReference type="EMBL" id="VAV99690.1"/>
    </source>
</evidence>
<organism evidence="2">
    <name type="scientific">hydrothermal vent metagenome</name>
    <dbReference type="NCBI Taxonomy" id="652676"/>
    <lineage>
        <taxon>unclassified sequences</taxon>
        <taxon>metagenomes</taxon>
        <taxon>ecological metagenomes</taxon>
    </lineage>
</organism>
<gene>
    <name evidence="2" type="ORF">MNBD_ACTINO02-2853</name>
</gene>
<reference evidence="2" key="1">
    <citation type="submission" date="2018-06" db="EMBL/GenBank/DDBJ databases">
        <authorList>
            <person name="Zhirakovskaya E."/>
        </authorList>
    </citation>
    <scope>NUCLEOTIDE SEQUENCE</scope>
</reference>
<evidence type="ECO:0000259" key="1">
    <source>
        <dbReference type="Pfam" id="PF23951"/>
    </source>
</evidence>
<dbReference type="AlphaFoldDB" id="A0A3B0S1B1"/>
<feature type="domain" description="DUF7282" evidence="1">
    <location>
        <begin position="280"/>
        <end position="384"/>
    </location>
</feature>
<accession>A0A3B0S1B1</accession>
<feature type="domain" description="DUF7282" evidence="1">
    <location>
        <begin position="46"/>
        <end position="147"/>
    </location>
</feature>
<dbReference type="Pfam" id="PF23951">
    <property type="entry name" value="DUF7282"/>
    <property type="match status" value="3"/>
</dbReference>
<feature type="domain" description="DUF7282" evidence="1">
    <location>
        <begin position="160"/>
        <end position="265"/>
    </location>
</feature>
<sequence length="390" mass="39013">MKRRMLVLLMVFGLVAAACSSTTTETTTTTAAAAVTEDEAPATAPAAITASDQMSTGDSVIIESVDLPAPGFVAVHGDNNGAPGGIIGVSDLLPAGSSSNVTVVFDAMIDGTTTVYPMVHIDGDESGAYTSDDGPGFDSNGDVAVTAVVLDIAPANAPSSLGAQDQTTDGLGITVATVTLPSPGFIAVHSDADGGPGPVIGHSALLPAGTSTDVEIMFDTPVDASTALYPMVHIDLDGDGEYTFQPPDNAIDLPGFTNDGDVAVAKIMLTVTPQRAPSALQADDQDSDGASIVIASVTLPAAGFVAIHSDVDGAPGPVIGVSDLLPAGESTDVIVALMDALSGSATVWPMVHIDLDDDGVYTFQPPDNAIDLPGLAADGSVAVTSILIGM</sequence>
<dbReference type="EMBL" id="UOEK01000168">
    <property type="protein sequence ID" value="VAV99690.1"/>
    <property type="molecule type" value="Genomic_DNA"/>
</dbReference>
<proteinExistence type="predicted"/>
<dbReference type="PROSITE" id="PS51257">
    <property type="entry name" value="PROKAR_LIPOPROTEIN"/>
    <property type="match status" value="1"/>
</dbReference>
<protein>
    <recommendedName>
        <fullName evidence="1">DUF7282 domain-containing protein</fullName>
    </recommendedName>
</protein>
<dbReference type="InterPro" id="IPR055706">
    <property type="entry name" value="Slg1/2_DUF7282"/>
</dbReference>
<name>A0A3B0S1B1_9ZZZZ</name>